<keyword evidence="2" id="KW-0012">Acyltransferase</keyword>
<dbReference type="Gene3D" id="3.20.20.70">
    <property type="entry name" value="Aldolase class I"/>
    <property type="match status" value="1"/>
</dbReference>
<organism evidence="2 3">
    <name type="scientific">Methylobacter tundripaludum</name>
    <dbReference type="NCBI Taxonomy" id="173365"/>
    <lineage>
        <taxon>Bacteria</taxon>
        <taxon>Pseudomonadati</taxon>
        <taxon>Pseudomonadota</taxon>
        <taxon>Gammaproteobacteria</taxon>
        <taxon>Methylococcales</taxon>
        <taxon>Methylococcaceae</taxon>
        <taxon>Methylobacter</taxon>
    </lineage>
</organism>
<dbReference type="GO" id="GO:0016746">
    <property type="term" value="F:acyltransferase activity"/>
    <property type="evidence" value="ECO:0007669"/>
    <property type="project" value="UniProtKB-KW"/>
</dbReference>
<dbReference type="AlphaFoldDB" id="A0A2S6GM17"/>
<protein>
    <submittedName>
        <fullName evidence="2">Trans-AT polyketide synthase/acyltransferase/oxidoreductase domain-containing protein</fullName>
    </submittedName>
</protein>
<dbReference type="Proteomes" id="UP000238071">
    <property type="component" value="Unassembled WGS sequence"/>
</dbReference>
<accession>A0A2S6GM17</accession>
<dbReference type="PANTHER" id="PTHR32332:SF20">
    <property type="entry name" value="2-NITROPROPANE DIOXYGENASE-LIKE PROTEIN"/>
    <property type="match status" value="1"/>
</dbReference>
<feature type="domain" description="[Acyl-carrier-protein] S-malonyltransferase-like inserted helical" evidence="1">
    <location>
        <begin position="319"/>
        <end position="398"/>
    </location>
</feature>
<dbReference type="Pfam" id="PF21607">
    <property type="entry name" value="FabD_helical_ins"/>
    <property type="match status" value="1"/>
</dbReference>
<gene>
    <name evidence="2" type="ORF">B0F88_11728</name>
</gene>
<dbReference type="RefSeq" id="WP_104425071.1">
    <property type="nucleotide sequence ID" value="NZ_PTIY01000017.1"/>
</dbReference>
<dbReference type="InterPro" id="IPR014179">
    <property type="entry name" value="PfaD-like_TIM-barrel"/>
</dbReference>
<dbReference type="CDD" id="cd04742">
    <property type="entry name" value="NPD_FabD"/>
    <property type="match status" value="1"/>
</dbReference>
<dbReference type="SUPFAM" id="SSF51412">
    <property type="entry name" value="Inosine monophosphate dehydrogenase (IMPDH)"/>
    <property type="match status" value="1"/>
</dbReference>
<keyword evidence="2" id="KW-0808">Transferase</keyword>
<dbReference type="InterPro" id="IPR049489">
    <property type="entry name" value="FabD-like_helical_ins"/>
</dbReference>
<evidence type="ECO:0000259" key="1">
    <source>
        <dbReference type="Pfam" id="PF21607"/>
    </source>
</evidence>
<comment type="caution">
    <text evidence="2">The sequence shown here is derived from an EMBL/GenBank/DDBJ whole genome shotgun (WGS) entry which is preliminary data.</text>
</comment>
<proteinExistence type="predicted"/>
<dbReference type="EMBL" id="PTIY01000017">
    <property type="protein sequence ID" value="PPK66289.1"/>
    <property type="molecule type" value="Genomic_DNA"/>
</dbReference>
<dbReference type="NCBIfam" id="TIGR02814">
    <property type="entry name" value="pfaD_fam"/>
    <property type="match status" value="1"/>
</dbReference>
<dbReference type="OrthoDB" id="9808564at2"/>
<dbReference type="PANTHER" id="PTHR32332">
    <property type="entry name" value="2-NITROPROPANE DIOXYGENASE"/>
    <property type="match status" value="1"/>
</dbReference>
<reference evidence="2 3" key="1">
    <citation type="submission" date="2018-02" db="EMBL/GenBank/DDBJ databases">
        <title>Subsurface microbial communities from deep shales in Ohio and West Virginia, USA.</title>
        <authorList>
            <person name="Wrighton K."/>
        </authorList>
    </citation>
    <scope>NUCLEOTIDE SEQUENCE [LARGE SCALE GENOMIC DNA]</scope>
    <source>
        <strain evidence="2 3">OWC-G53F</strain>
    </source>
</reference>
<evidence type="ECO:0000313" key="2">
    <source>
        <dbReference type="EMBL" id="PPK66289.1"/>
    </source>
</evidence>
<sequence length="449" mass="49987">MITVEKLGSEQFKQDYGLRYAYVAGAMAKAIASKELVIRMGQAGYLGFYGTGGMSLQVVEAAIAHIQQVLCRGEAYGMNLLSDLSRPKQEMDTVDLFLRYGVHNIEASAYMQITPALVKYRLKGVSTDAQGCLIVPNRVIAKVSRPEVAQLFLAPAPEQIVSRLLEEGRISEQEAALSGRLPVASDVCVESDSGGHTDMGVASVLLPTIIRLRDGLQQQYQYRKPVRVGAAGGIGTPESAACAFMLGADFIVTGSINQCTVEAGTSDRVKDMLQGINIQDTAYAPAGDMFELGAKIQVMKKGVFFPARANKLYDLWRNYGSLDLIDAPVRKEIQDKYFRRSFDEVYQETKGYYQQQFPEEIEKAERSPKVMMALIFRWYFVHTMRLALEGGSEQRVDYQVHTGPALGAFNQWVQGTSLEDWRNRHVDAIGEHLMQASADYMNRRLQIFL</sequence>
<evidence type="ECO:0000313" key="3">
    <source>
        <dbReference type="Proteomes" id="UP000238071"/>
    </source>
</evidence>
<dbReference type="InterPro" id="IPR013785">
    <property type="entry name" value="Aldolase_TIM"/>
</dbReference>
<keyword evidence="3" id="KW-1185">Reference proteome</keyword>
<name>A0A2S6GM17_9GAMM</name>